<dbReference type="VEuPathDB" id="FungiDB:SPPG_06144"/>
<protein>
    <submittedName>
        <fullName evidence="2">Uncharacterized protein</fullName>
    </submittedName>
</protein>
<evidence type="ECO:0000313" key="2">
    <source>
        <dbReference type="EMBL" id="KNC98439.1"/>
    </source>
</evidence>
<organism evidence="2 3">
    <name type="scientific">Spizellomyces punctatus (strain DAOM BR117)</name>
    <dbReference type="NCBI Taxonomy" id="645134"/>
    <lineage>
        <taxon>Eukaryota</taxon>
        <taxon>Fungi</taxon>
        <taxon>Fungi incertae sedis</taxon>
        <taxon>Chytridiomycota</taxon>
        <taxon>Chytridiomycota incertae sedis</taxon>
        <taxon>Chytridiomycetes</taxon>
        <taxon>Spizellomycetales</taxon>
        <taxon>Spizellomycetaceae</taxon>
        <taxon>Spizellomyces</taxon>
    </lineage>
</organism>
<evidence type="ECO:0000256" key="1">
    <source>
        <dbReference type="SAM" id="MobiDB-lite"/>
    </source>
</evidence>
<reference evidence="2 3" key="1">
    <citation type="submission" date="2009-08" db="EMBL/GenBank/DDBJ databases">
        <title>The Genome Sequence of Spizellomyces punctatus strain DAOM BR117.</title>
        <authorList>
            <consortium name="The Broad Institute Genome Sequencing Platform"/>
            <person name="Russ C."/>
            <person name="Cuomo C."/>
            <person name="Shea T."/>
            <person name="Young S.K."/>
            <person name="Zeng Q."/>
            <person name="Koehrsen M."/>
            <person name="Haas B."/>
            <person name="Borodovsky M."/>
            <person name="Guigo R."/>
            <person name="Alvarado L."/>
            <person name="Berlin A."/>
            <person name="Bochicchio J."/>
            <person name="Borenstein D."/>
            <person name="Chapman S."/>
            <person name="Chen Z."/>
            <person name="Engels R."/>
            <person name="Freedman E."/>
            <person name="Gellesch M."/>
            <person name="Goldberg J."/>
            <person name="Griggs A."/>
            <person name="Gujja S."/>
            <person name="Heiman D."/>
            <person name="Hepburn T."/>
            <person name="Howarth C."/>
            <person name="Jen D."/>
            <person name="Larson L."/>
            <person name="Lewis B."/>
            <person name="Mehta T."/>
            <person name="Park D."/>
            <person name="Pearson M."/>
            <person name="Roberts A."/>
            <person name="Saif S."/>
            <person name="Shenoy N."/>
            <person name="Sisk P."/>
            <person name="Stolte C."/>
            <person name="Sykes S."/>
            <person name="Thomson T."/>
            <person name="Walk T."/>
            <person name="White J."/>
            <person name="Yandava C."/>
            <person name="Burger G."/>
            <person name="Gray M.W."/>
            <person name="Holland P.W.H."/>
            <person name="King N."/>
            <person name="Lang F.B.F."/>
            <person name="Roger A.J."/>
            <person name="Ruiz-Trillo I."/>
            <person name="Lander E."/>
            <person name="Nusbaum C."/>
        </authorList>
    </citation>
    <scope>NUCLEOTIDE SEQUENCE [LARGE SCALE GENOMIC DNA]</scope>
    <source>
        <strain evidence="2 3">DAOM BR117</strain>
    </source>
</reference>
<gene>
    <name evidence="2" type="ORF">SPPG_06144</name>
</gene>
<feature type="compositionally biased region" description="Polar residues" evidence="1">
    <location>
        <begin position="162"/>
        <end position="179"/>
    </location>
</feature>
<keyword evidence="3" id="KW-1185">Reference proteome</keyword>
<feature type="compositionally biased region" description="Basic residues" evidence="1">
    <location>
        <begin position="24"/>
        <end position="37"/>
    </location>
</feature>
<dbReference type="AlphaFoldDB" id="A0A0L0HC30"/>
<sequence length="187" mass="19991">MATVPMDISEDKLTMSLDDIIKTTKKAGKNAPKRGRGGHSAGNAAEKLAKKKDALAASAKKQGTNSRRAAVNQRRGIRTGVSTQPQAPKPKFSTPQFVSKAIPPANVTISIVNDNVKAPSNGTRRRASKNGTPDYHASEVPQRNTTPVSRPRIAAKNIPSGPLSSRFAQMQRQRTNASAPVSGIRKF</sequence>
<name>A0A0L0HC30_SPIPD</name>
<dbReference type="OrthoDB" id="10322303at2759"/>
<proteinExistence type="predicted"/>
<dbReference type="GeneID" id="27689473"/>
<accession>A0A0L0HC30</accession>
<evidence type="ECO:0000313" key="3">
    <source>
        <dbReference type="Proteomes" id="UP000053201"/>
    </source>
</evidence>
<dbReference type="InParanoid" id="A0A0L0HC30"/>
<feature type="region of interest" description="Disordered" evidence="1">
    <location>
        <begin position="24"/>
        <end position="98"/>
    </location>
</feature>
<feature type="region of interest" description="Disordered" evidence="1">
    <location>
        <begin position="116"/>
        <end position="187"/>
    </location>
</feature>
<dbReference type="RefSeq" id="XP_016606479.1">
    <property type="nucleotide sequence ID" value="XM_016754348.1"/>
</dbReference>
<dbReference type="Proteomes" id="UP000053201">
    <property type="component" value="Unassembled WGS sequence"/>
</dbReference>
<dbReference type="EMBL" id="KQ257460">
    <property type="protein sequence ID" value="KNC98439.1"/>
    <property type="molecule type" value="Genomic_DNA"/>
</dbReference>